<gene>
    <name evidence="1" type="ORF">SAMN02745906_3584</name>
</gene>
<dbReference type="Proteomes" id="UP000198970">
    <property type="component" value="Chromosome I"/>
</dbReference>
<evidence type="ECO:0000313" key="1">
    <source>
        <dbReference type="EMBL" id="SET97624.1"/>
    </source>
</evidence>
<dbReference type="EMBL" id="LT630003">
    <property type="protein sequence ID" value="SET97624.1"/>
    <property type="molecule type" value="Genomic_DNA"/>
</dbReference>
<sequence length="82" mass="9361">MADATAPFCMKDPFLGTKEIFDYKFLIELIKPLIIPVKIISGFFYLSKFKPVECYKLWTVEVCWQSGSWHARPSPAVQAEGS</sequence>
<evidence type="ECO:0000313" key="2">
    <source>
        <dbReference type="Proteomes" id="UP000198970"/>
    </source>
</evidence>
<name>A0ABY1CEC0_9FIRM</name>
<accession>A0ABY1CEC0</accession>
<proteinExistence type="predicted"/>
<reference evidence="1 2" key="1">
    <citation type="submission" date="2016-10" db="EMBL/GenBank/DDBJ databases">
        <authorList>
            <person name="Varghese N."/>
            <person name="Submissions S."/>
        </authorList>
    </citation>
    <scope>NUCLEOTIDE SEQUENCE [LARGE SCALE GENOMIC DNA]</scope>
    <source>
        <strain evidence="1 2">ATCC 19403</strain>
    </source>
</reference>
<protein>
    <submittedName>
        <fullName evidence="1">Uncharacterized protein</fullName>
    </submittedName>
</protein>
<keyword evidence="2" id="KW-1185">Reference proteome</keyword>
<organism evidence="1 2">
    <name type="scientific">Lacrimispora sphenoides JCM 1415</name>
    <dbReference type="NCBI Taxonomy" id="1297793"/>
    <lineage>
        <taxon>Bacteria</taxon>
        <taxon>Bacillati</taxon>
        <taxon>Bacillota</taxon>
        <taxon>Clostridia</taxon>
        <taxon>Lachnospirales</taxon>
        <taxon>Lachnospiraceae</taxon>
        <taxon>Lacrimispora</taxon>
    </lineage>
</organism>